<name>A0ABS3ZD77_9GAMM</name>
<dbReference type="InterPro" id="IPR035965">
    <property type="entry name" value="PAS-like_dom_sf"/>
</dbReference>
<dbReference type="InterPro" id="IPR001610">
    <property type="entry name" value="PAC"/>
</dbReference>
<evidence type="ECO:0000256" key="3">
    <source>
        <dbReference type="PROSITE-ProRule" id="PRU00284"/>
    </source>
</evidence>
<dbReference type="SMART" id="SM00091">
    <property type="entry name" value="PAS"/>
    <property type="match status" value="3"/>
</dbReference>
<dbReference type="RefSeq" id="WP_209288345.1">
    <property type="nucleotide sequence ID" value="NZ_JACVEW010000022.1"/>
</dbReference>
<keyword evidence="8" id="KW-1185">Reference proteome</keyword>
<dbReference type="InterPro" id="IPR004089">
    <property type="entry name" value="MCPsignal_dom"/>
</dbReference>
<dbReference type="EMBL" id="JACVEW010000022">
    <property type="protein sequence ID" value="MBP0049661.1"/>
    <property type="molecule type" value="Genomic_DNA"/>
</dbReference>
<dbReference type="InterPro" id="IPR000700">
    <property type="entry name" value="PAS-assoc_C"/>
</dbReference>
<feature type="domain" description="PAS" evidence="5">
    <location>
        <begin position="126"/>
        <end position="196"/>
    </location>
</feature>
<gene>
    <name evidence="7" type="ORF">H9C73_13065</name>
</gene>
<feature type="domain" description="PAC" evidence="6">
    <location>
        <begin position="322"/>
        <end position="376"/>
    </location>
</feature>
<organism evidence="7 8">
    <name type="scientific">Marinobacterium alkalitolerans</name>
    <dbReference type="NCBI Taxonomy" id="1542925"/>
    <lineage>
        <taxon>Bacteria</taxon>
        <taxon>Pseudomonadati</taxon>
        <taxon>Pseudomonadota</taxon>
        <taxon>Gammaproteobacteria</taxon>
        <taxon>Oceanospirillales</taxon>
        <taxon>Oceanospirillaceae</taxon>
        <taxon>Marinobacterium</taxon>
    </lineage>
</organism>
<dbReference type="Pfam" id="PF13426">
    <property type="entry name" value="PAS_9"/>
    <property type="match status" value="3"/>
</dbReference>
<dbReference type="PANTHER" id="PTHR32089:SF112">
    <property type="entry name" value="LYSOZYME-LIKE PROTEIN-RELATED"/>
    <property type="match status" value="1"/>
</dbReference>
<evidence type="ECO:0000256" key="1">
    <source>
        <dbReference type="ARBA" id="ARBA00004370"/>
    </source>
</evidence>
<dbReference type="Gene3D" id="1.10.287.950">
    <property type="entry name" value="Methyl-accepting chemotaxis protein"/>
    <property type="match status" value="1"/>
</dbReference>
<evidence type="ECO:0000256" key="2">
    <source>
        <dbReference type="ARBA" id="ARBA00023224"/>
    </source>
</evidence>
<dbReference type="PROSITE" id="PS50113">
    <property type="entry name" value="PAC"/>
    <property type="match status" value="2"/>
</dbReference>
<keyword evidence="2 3" id="KW-0807">Transducer</keyword>
<dbReference type="CDD" id="cd00130">
    <property type="entry name" value="PAS"/>
    <property type="match status" value="3"/>
</dbReference>
<evidence type="ECO:0000259" key="6">
    <source>
        <dbReference type="PROSITE" id="PS50113"/>
    </source>
</evidence>
<comment type="subcellular location">
    <subcellularLocation>
        <location evidence="1">Membrane</location>
    </subcellularLocation>
</comment>
<dbReference type="SMART" id="SM00086">
    <property type="entry name" value="PAC"/>
    <property type="match status" value="4"/>
</dbReference>
<dbReference type="PROSITE" id="PS50111">
    <property type="entry name" value="CHEMOTAXIS_TRANSDUC_2"/>
    <property type="match status" value="1"/>
</dbReference>
<comment type="caution">
    <text evidence="7">The sequence shown here is derived from an EMBL/GenBank/DDBJ whole genome shotgun (WGS) entry which is preliminary data.</text>
</comment>
<dbReference type="SMART" id="SM00283">
    <property type="entry name" value="MA"/>
    <property type="match status" value="1"/>
</dbReference>
<feature type="domain" description="PAS" evidence="5">
    <location>
        <begin position="250"/>
        <end position="295"/>
    </location>
</feature>
<feature type="domain" description="PAC" evidence="6">
    <location>
        <begin position="82"/>
        <end position="132"/>
    </location>
</feature>
<evidence type="ECO:0000259" key="4">
    <source>
        <dbReference type="PROSITE" id="PS50111"/>
    </source>
</evidence>
<reference evidence="7 8" key="1">
    <citation type="submission" date="2020-09" db="EMBL/GenBank/DDBJ databases">
        <authorList>
            <person name="Tanuku N.R.S."/>
        </authorList>
    </citation>
    <scope>NUCLEOTIDE SEQUENCE [LARGE SCALE GENOMIC DNA]</scope>
    <source>
        <strain evidence="7 8">AK62</strain>
    </source>
</reference>
<feature type="domain" description="PAS" evidence="5">
    <location>
        <begin position="5"/>
        <end position="75"/>
    </location>
</feature>
<dbReference type="InterPro" id="IPR000014">
    <property type="entry name" value="PAS"/>
</dbReference>
<dbReference type="NCBIfam" id="TIGR00229">
    <property type="entry name" value="sensory_box"/>
    <property type="match status" value="3"/>
</dbReference>
<dbReference type="SUPFAM" id="SSF58104">
    <property type="entry name" value="Methyl-accepting chemotaxis protein (MCP) signaling domain"/>
    <property type="match status" value="1"/>
</dbReference>
<feature type="domain" description="Methyl-accepting transducer" evidence="4">
    <location>
        <begin position="484"/>
        <end position="580"/>
    </location>
</feature>
<accession>A0ABS3ZD77</accession>
<evidence type="ECO:0000313" key="7">
    <source>
        <dbReference type="EMBL" id="MBP0049661.1"/>
    </source>
</evidence>
<dbReference type="SUPFAM" id="SSF55785">
    <property type="entry name" value="PYP-like sensor domain (PAS domain)"/>
    <property type="match status" value="3"/>
</dbReference>
<protein>
    <submittedName>
        <fullName evidence="7">PAS domain S-box protein</fullName>
    </submittedName>
</protein>
<sequence>MFSTTSRLAEKSLEQSTIAVVTIDDQNKIVNYNPAAEALWGYSATEVLGKNVKILVHPAHRDHHDDHVNRHRKDGQDRIVGSSIEIEIQRKDGSHTWINITISQIKVGRKTYYTAFARDCSKEREQRNMVEQILAQTNDAVVTIDKANKIMFCNDAAVELWGYSRDEMLGENVKMLVSPEHRDNHDGYVNRNRDSGINRIIGKPVELPVHCKDGSKKWGLFTLARVAVGDDVLFTAFVKDITEDVQRRDEIAMLSLVANTTSNAVVITDSKGAIEYVNPGFTHMTGYELDEVRGRIPGSFLQGPATDPAVVERIGTCLSRQEPFYEEILNYTRSGKPYWIAMSINPVFNDQGRVEKYISVQADITNTRQQAKDSFDRLDLMDEALMVVEWDQQGTPVHYNELFASKAGPQEDAQAACRSLWQQIEKQYRDNGSSDQIKMLVGFTDNTGKEHAFDARLSQLKDFEGNVTRYVMFGVDVTDRQAAVQETHQAMEELLRVGQEIGNIIGSISGIADQTNLLALNAAIEAARAGEAGRGFSVVASEVRDLAGRSSDAASQVSQLVDATRERIDQLAHSLDKIAD</sequence>
<evidence type="ECO:0000313" key="8">
    <source>
        <dbReference type="Proteomes" id="UP000810171"/>
    </source>
</evidence>
<evidence type="ECO:0000259" key="5">
    <source>
        <dbReference type="PROSITE" id="PS50112"/>
    </source>
</evidence>
<dbReference type="PROSITE" id="PS50112">
    <property type="entry name" value="PAS"/>
    <property type="match status" value="3"/>
</dbReference>
<proteinExistence type="predicted"/>
<dbReference type="PANTHER" id="PTHR32089">
    <property type="entry name" value="METHYL-ACCEPTING CHEMOTAXIS PROTEIN MCPB"/>
    <property type="match status" value="1"/>
</dbReference>
<dbReference type="Proteomes" id="UP000810171">
    <property type="component" value="Unassembled WGS sequence"/>
</dbReference>
<dbReference type="Pfam" id="PF00015">
    <property type="entry name" value="MCPsignal"/>
    <property type="match status" value="1"/>
</dbReference>
<dbReference type="Gene3D" id="3.30.450.20">
    <property type="entry name" value="PAS domain"/>
    <property type="match status" value="3"/>
</dbReference>